<evidence type="ECO:0000313" key="3">
    <source>
        <dbReference type="Proteomes" id="UP000293142"/>
    </source>
</evidence>
<sequence length="316" mass="35715">MDKKTRVLNAMNNQAVDKVPVGFWFHFSGDEAKGQACIDAHVQYYKNSDIDFIKIMCDGYFEFPIAVEIQEAADWRKLKPLGPDHPYIRGQVERAKGINAQLNGECCTFYNVFAPFSCIRFGTSDELVMRHLKEDPEAVMYALNVIAQDQAMLSELLITEGKCTGVYYCLQGGEMDRFSYDEYRSWITPSDKYVLEHANEFSDNNMAHLCGWAGIKNRLECWQDYPAKAFNWAIYVEGLGLKEGREFFGGKTVIGGFDNTKNSVLYSGSKDEVERFTNELIAAQDTTGMILGADCSLPGDIDRQRIGWVVNALKQA</sequence>
<name>A0A4Q9DX81_9BACL</name>
<dbReference type="InterPro" id="IPR000257">
    <property type="entry name" value="Uroporphyrinogen_deCOase"/>
</dbReference>
<dbReference type="GO" id="GO:0006779">
    <property type="term" value="P:porphyrin-containing compound biosynthetic process"/>
    <property type="evidence" value="ECO:0007669"/>
    <property type="project" value="InterPro"/>
</dbReference>
<dbReference type="AlphaFoldDB" id="A0A4Q9DX81"/>
<keyword evidence="3" id="KW-1185">Reference proteome</keyword>
<proteinExistence type="predicted"/>
<dbReference type="SUPFAM" id="SSF51726">
    <property type="entry name" value="UROD/MetE-like"/>
    <property type="match status" value="1"/>
</dbReference>
<dbReference type="EMBL" id="SIRE01000004">
    <property type="protein sequence ID" value="TBL80650.1"/>
    <property type="molecule type" value="Genomic_DNA"/>
</dbReference>
<dbReference type="Proteomes" id="UP000293142">
    <property type="component" value="Unassembled WGS sequence"/>
</dbReference>
<evidence type="ECO:0000259" key="1">
    <source>
        <dbReference type="Pfam" id="PF01208"/>
    </source>
</evidence>
<feature type="domain" description="Uroporphyrinogen decarboxylase (URO-D)" evidence="1">
    <location>
        <begin position="68"/>
        <end position="315"/>
    </location>
</feature>
<protein>
    <recommendedName>
        <fullName evidence="1">Uroporphyrinogen decarboxylase (URO-D) domain-containing protein</fullName>
    </recommendedName>
</protein>
<dbReference type="OrthoDB" id="7375127at2"/>
<evidence type="ECO:0000313" key="2">
    <source>
        <dbReference type="EMBL" id="TBL80650.1"/>
    </source>
</evidence>
<dbReference type="Gene3D" id="3.20.20.210">
    <property type="match status" value="1"/>
</dbReference>
<dbReference type="Pfam" id="PF01208">
    <property type="entry name" value="URO-D"/>
    <property type="match status" value="1"/>
</dbReference>
<dbReference type="InterPro" id="IPR038071">
    <property type="entry name" value="UROD/MetE-like_sf"/>
</dbReference>
<dbReference type="RefSeq" id="WP_131012251.1">
    <property type="nucleotide sequence ID" value="NZ_SIRE01000004.1"/>
</dbReference>
<organism evidence="2 3">
    <name type="scientific">Paenibacillus thalictri</name>
    <dbReference type="NCBI Taxonomy" id="2527873"/>
    <lineage>
        <taxon>Bacteria</taxon>
        <taxon>Bacillati</taxon>
        <taxon>Bacillota</taxon>
        <taxon>Bacilli</taxon>
        <taxon>Bacillales</taxon>
        <taxon>Paenibacillaceae</taxon>
        <taxon>Paenibacillus</taxon>
    </lineage>
</organism>
<reference evidence="2 3" key="1">
    <citation type="submission" date="2019-02" db="EMBL/GenBank/DDBJ databases">
        <title>Paenibacillus sp. nov., isolated from surface-sterilized tissue of Thalictrum simplex L.</title>
        <authorList>
            <person name="Tuo L."/>
        </authorList>
    </citation>
    <scope>NUCLEOTIDE SEQUENCE [LARGE SCALE GENOMIC DNA]</scope>
    <source>
        <strain evidence="2 3">N2SHLJ1</strain>
    </source>
</reference>
<comment type="caution">
    <text evidence="2">The sequence shown here is derived from an EMBL/GenBank/DDBJ whole genome shotgun (WGS) entry which is preliminary data.</text>
</comment>
<gene>
    <name evidence="2" type="ORF">EYB31_05320</name>
</gene>
<dbReference type="GO" id="GO:0004853">
    <property type="term" value="F:uroporphyrinogen decarboxylase activity"/>
    <property type="evidence" value="ECO:0007669"/>
    <property type="project" value="InterPro"/>
</dbReference>
<accession>A0A4Q9DX81</accession>